<name>A3VB82_9RHOB</name>
<keyword evidence="2" id="KW-0808">Transferase</keyword>
<reference evidence="5 6" key="1">
    <citation type="journal article" date="2010" name="J. Bacteriol.">
        <title>Genome sequences of Pelagibaca bermudensis HTCC2601T and Maritimibacter alkaliphilus HTCC2654T, the type strains of two marine Roseobacter genera.</title>
        <authorList>
            <person name="Thrash J.C."/>
            <person name="Cho J.C."/>
            <person name="Ferriera S."/>
            <person name="Johnson J."/>
            <person name="Vergin K.L."/>
            <person name="Giovannoni S.J."/>
        </authorList>
    </citation>
    <scope>NUCLEOTIDE SEQUENCE [LARGE SCALE GENOMIC DNA]</scope>
    <source>
        <strain evidence="5 6">HTCC2654</strain>
    </source>
</reference>
<feature type="domain" description="Ribosomal RNA large subunit methyltransferase K/L-like methyltransferase" evidence="3">
    <location>
        <begin position="158"/>
        <end position="341"/>
    </location>
</feature>
<dbReference type="GO" id="GO:0070043">
    <property type="term" value="F:rRNA (guanine-N7-)-methyltransferase activity"/>
    <property type="evidence" value="ECO:0007669"/>
    <property type="project" value="TreeGrafter"/>
</dbReference>
<dbReference type="STRING" id="314271.RB2654_16136"/>
<dbReference type="CDD" id="cd11715">
    <property type="entry name" value="THUMP_AdoMetMT"/>
    <property type="match status" value="1"/>
</dbReference>
<dbReference type="PRINTS" id="PR00507">
    <property type="entry name" value="N12N6MTFRASE"/>
</dbReference>
<dbReference type="PANTHER" id="PTHR47313">
    <property type="entry name" value="RIBOSOMAL RNA LARGE SUBUNIT METHYLTRANSFERASE K/L"/>
    <property type="match status" value="1"/>
</dbReference>
<dbReference type="InterPro" id="IPR053943">
    <property type="entry name" value="RlmKL-like_Mtase_CS"/>
</dbReference>
<dbReference type="Gene3D" id="3.30.2130.30">
    <property type="match status" value="1"/>
</dbReference>
<accession>A3VB82</accession>
<feature type="domain" description="RlmL ferredoxin-like" evidence="4">
    <location>
        <begin position="5"/>
        <end position="60"/>
    </location>
</feature>
<dbReference type="InterPro" id="IPR054170">
    <property type="entry name" value="RlmL_1st"/>
</dbReference>
<sequence length="368" mass="39691">MTELDFFAVCPPGLEPQLAAECAALGFKRGKPEPGGVTLRGDWSEVWRANLELRGATRILVRLGSFPAFHLAQLDKRSRKFPWRDTLEPHVPVKVEVATNRKSKIYHAGAAAERVEKAVSAAMDAPISPEAEVAIKVRIDRDLVTISVDTSGESLHKRGHKVTTGKAPIRETLAALLLRACGYDGRHTVVDPMCGSGTFLLEAAEIAADLQPGRDRAFAFQSLATFDPDGFATLVRAGSGPTPMQRFYGYDRDQGAIDGARRNAEAAGVDQICTFGCQPLSELTPPEGEPGLVIVNPPYGTRIGNKGQLYALYGTLGRVLAERFRGWRVGIVTSDQALAHATGFDLTSGPVIDNGGIKVKLYQADLSR</sequence>
<proteinExistence type="predicted"/>
<dbReference type="Proteomes" id="UP000002931">
    <property type="component" value="Unassembled WGS sequence"/>
</dbReference>
<dbReference type="eggNOG" id="COG0116">
    <property type="taxonomic scope" value="Bacteria"/>
</dbReference>
<dbReference type="InterPro" id="IPR000241">
    <property type="entry name" value="RlmKL-like_Mtase"/>
</dbReference>
<organism evidence="5 6">
    <name type="scientific">Maritimibacter alkaliphilus HTCC2654</name>
    <dbReference type="NCBI Taxonomy" id="314271"/>
    <lineage>
        <taxon>Bacteria</taxon>
        <taxon>Pseudomonadati</taxon>
        <taxon>Pseudomonadota</taxon>
        <taxon>Alphaproteobacteria</taxon>
        <taxon>Rhodobacterales</taxon>
        <taxon>Roseobacteraceae</taxon>
        <taxon>Maritimibacter</taxon>
    </lineage>
</organism>
<dbReference type="Pfam" id="PF01170">
    <property type="entry name" value="UPF0020"/>
    <property type="match status" value="1"/>
</dbReference>
<dbReference type="Pfam" id="PF22020">
    <property type="entry name" value="RlmL_1st"/>
    <property type="match status" value="1"/>
</dbReference>
<dbReference type="InterPro" id="IPR029063">
    <property type="entry name" value="SAM-dependent_MTases_sf"/>
</dbReference>
<dbReference type="PROSITE" id="PS01261">
    <property type="entry name" value="UPF0020"/>
    <property type="match status" value="1"/>
</dbReference>
<protein>
    <submittedName>
        <fullName evidence="5">Uncharacterized protein</fullName>
    </submittedName>
</protein>
<dbReference type="RefSeq" id="WP_008333469.1">
    <property type="nucleotide sequence ID" value="NZ_CH902578.1"/>
</dbReference>
<dbReference type="GO" id="GO:0008990">
    <property type="term" value="F:rRNA (guanine-N2-)-methyltransferase activity"/>
    <property type="evidence" value="ECO:0007669"/>
    <property type="project" value="TreeGrafter"/>
</dbReference>
<evidence type="ECO:0000256" key="2">
    <source>
        <dbReference type="ARBA" id="ARBA00022679"/>
    </source>
</evidence>
<evidence type="ECO:0000313" key="5">
    <source>
        <dbReference type="EMBL" id="EAQ14215.1"/>
    </source>
</evidence>
<evidence type="ECO:0000259" key="3">
    <source>
        <dbReference type="Pfam" id="PF01170"/>
    </source>
</evidence>
<keyword evidence="1" id="KW-0489">Methyltransferase</keyword>
<dbReference type="HOGENOM" id="CLU_032119_3_3_5"/>
<dbReference type="EMBL" id="AAMT01000002">
    <property type="protein sequence ID" value="EAQ14215.1"/>
    <property type="molecule type" value="Genomic_DNA"/>
</dbReference>
<evidence type="ECO:0000256" key="1">
    <source>
        <dbReference type="ARBA" id="ARBA00022603"/>
    </source>
</evidence>
<comment type="caution">
    <text evidence="5">The sequence shown here is derived from an EMBL/GenBank/DDBJ whole genome shotgun (WGS) entry which is preliminary data.</text>
</comment>
<evidence type="ECO:0000313" key="6">
    <source>
        <dbReference type="Proteomes" id="UP000002931"/>
    </source>
</evidence>
<gene>
    <name evidence="5" type="ORF">RB2654_16136</name>
</gene>
<dbReference type="SUPFAM" id="SSF53335">
    <property type="entry name" value="S-adenosyl-L-methionine-dependent methyltransferases"/>
    <property type="match status" value="1"/>
</dbReference>
<dbReference type="AlphaFoldDB" id="A3VB82"/>
<evidence type="ECO:0000259" key="4">
    <source>
        <dbReference type="Pfam" id="PF22020"/>
    </source>
</evidence>
<keyword evidence="6" id="KW-1185">Reference proteome</keyword>
<dbReference type="OrthoDB" id="9809404at2"/>
<dbReference type="PANTHER" id="PTHR47313:SF1">
    <property type="entry name" value="RIBOSOMAL RNA LARGE SUBUNIT METHYLTRANSFERASE K_L"/>
    <property type="match status" value="1"/>
</dbReference>
<dbReference type="Gene3D" id="3.40.50.150">
    <property type="entry name" value="Vaccinia Virus protein VP39"/>
    <property type="match status" value="1"/>
</dbReference>